<accession>A0ABQ6F7T2</accession>
<reference evidence="2" key="1">
    <citation type="journal article" date="2019" name="Int. J. Syst. Evol. Microbiol.">
        <title>The Global Catalogue of Microorganisms (GCM) 10K type strain sequencing project: providing services to taxonomists for standard genome sequencing and annotation.</title>
        <authorList>
            <consortium name="The Broad Institute Genomics Platform"/>
            <consortium name="The Broad Institute Genome Sequencing Center for Infectious Disease"/>
            <person name="Wu L."/>
            <person name="Ma J."/>
        </authorList>
    </citation>
    <scope>NUCLEOTIDE SEQUENCE [LARGE SCALE GENOMIC DNA]</scope>
    <source>
        <strain evidence="2">NBRC 102407</strain>
    </source>
</reference>
<name>A0ABQ6F7T2_9RHOO</name>
<gene>
    <name evidence="1" type="ORF">GCM10007933_03620</name>
</gene>
<sequence length="513" mass="56407">MAPEFRVTLYKTVARRMVTGSDGRTVPTSERFSGGNRVIDLTPFFGDGSSLETSKSVRQPAGQWAMVVVDQMEAEKMDSLYGLIEPMDVVEIRMRHRPDPAATGMAPPVVMRGFVSSVRRSMSMGADGRPARAVTISGADYGKVLEMIQIRYLPNYVIGQNLLTVLRAFVNYGIEAKPNQYGNLFVQQIVEKVINPFIADMASLGAAAAPTKLSYIREIGYEATANDGTVSAFGAQSAQGTLWDVMRGFLDVGPWTELFIEDRQDTMDDPNRPGGVVLVYRNNPFKDLDPSKGYIMPQAIKPDALEVGDDAVMSLEIGRSDADVANYFQVNMPRMNLIDAAAMNLAGQTNNPDDFYLAKYPNATPKLFGMRFMESDTQMGGADSLGRADGQSAEVVKREQGKARLWIDDRRAQLMAQNKDNAVFEDGSITLRGQCTLRPGMYLRIFHGGPGLCLKPFVWECYVVAVQHRMVPFQGFVTVATFKRGTSFAARIRNGAGRESAYLAEWNQGGALG</sequence>
<proteinExistence type="predicted"/>
<dbReference type="EMBL" id="BSPX01000002">
    <property type="protein sequence ID" value="GLT20910.1"/>
    <property type="molecule type" value="Genomic_DNA"/>
</dbReference>
<comment type="caution">
    <text evidence="1">The sequence shown here is derived from an EMBL/GenBank/DDBJ whole genome shotgun (WGS) entry which is preliminary data.</text>
</comment>
<organism evidence="1 2">
    <name type="scientific">Zoogloea oryzae</name>
    <dbReference type="NCBI Taxonomy" id="310767"/>
    <lineage>
        <taxon>Bacteria</taxon>
        <taxon>Pseudomonadati</taxon>
        <taxon>Pseudomonadota</taxon>
        <taxon>Betaproteobacteria</taxon>
        <taxon>Rhodocyclales</taxon>
        <taxon>Zoogloeaceae</taxon>
        <taxon>Zoogloea</taxon>
    </lineage>
</organism>
<keyword evidence="2" id="KW-1185">Reference proteome</keyword>
<evidence type="ECO:0000313" key="1">
    <source>
        <dbReference type="EMBL" id="GLT20910.1"/>
    </source>
</evidence>
<dbReference type="Proteomes" id="UP001157167">
    <property type="component" value="Unassembled WGS sequence"/>
</dbReference>
<protein>
    <submittedName>
        <fullName evidence="1">Uncharacterized protein</fullName>
    </submittedName>
</protein>
<evidence type="ECO:0000313" key="2">
    <source>
        <dbReference type="Proteomes" id="UP001157167"/>
    </source>
</evidence>